<dbReference type="SUPFAM" id="SSF53448">
    <property type="entry name" value="Nucleotide-diphospho-sugar transferases"/>
    <property type="match status" value="1"/>
</dbReference>
<evidence type="ECO:0000313" key="2">
    <source>
        <dbReference type="EMBL" id="SCZ55968.1"/>
    </source>
</evidence>
<organism evidence="2 3">
    <name type="scientific">Thiohalomonas denitrificans</name>
    <dbReference type="NCBI Taxonomy" id="415747"/>
    <lineage>
        <taxon>Bacteria</taxon>
        <taxon>Pseudomonadati</taxon>
        <taxon>Pseudomonadota</taxon>
        <taxon>Gammaproteobacteria</taxon>
        <taxon>Thiohalomonadales</taxon>
        <taxon>Thiohalomonadaceae</taxon>
        <taxon>Thiohalomonas</taxon>
    </lineage>
</organism>
<dbReference type="InterPro" id="IPR029044">
    <property type="entry name" value="Nucleotide-diphossugar_trans"/>
</dbReference>
<sequence>MEPTVSVLIPTHNMGKHIATAISSALEQTYPVAEIIVVDDGSTDDTRQVMEQFREDGRVKYFQRDHMGQGKARNLTLELATGEFVAFLDADDLWTKDKLERQMPAFSADQEVGVVYSDVVVMDENASVQYFPKVKRYSGRITQPLFSGNFIPMSSAVARRRALDAAGGFSESLNMGLDYDLWLRVSVVWKFIHVPGPLLLWRSWGGQTCSHNFRGRHDSDAIIRKRFVQEFPGVVSKERIRQTEALSYLRRGINYLSLEGDRAAAALDFVKAIRFEPALVGAWKGLVKCILPQGFYSAGN</sequence>
<dbReference type="Proteomes" id="UP000199648">
    <property type="component" value="Unassembled WGS sequence"/>
</dbReference>
<name>A0A1G5Q2W6_9GAMM</name>
<protein>
    <submittedName>
        <fullName evidence="2">Glycosyl transferase family 2</fullName>
    </submittedName>
</protein>
<dbReference type="AlphaFoldDB" id="A0A1G5Q2W6"/>
<gene>
    <name evidence="2" type="ORF">SAMN03097708_01237</name>
</gene>
<dbReference type="Pfam" id="PF00535">
    <property type="entry name" value="Glycos_transf_2"/>
    <property type="match status" value="1"/>
</dbReference>
<feature type="domain" description="Glycosyltransferase 2-like" evidence="1">
    <location>
        <begin position="6"/>
        <end position="161"/>
    </location>
</feature>
<evidence type="ECO:0000259" key="1">
    <source>
        <dbReference type="Pfam" id="PF00535"/>
    </source>
</evidence>
<dbReference type="PANTHER" id="PTHR43685:SF2">
    <property type="entry name" value="GLYCOSYLTRANSFERASE 2-LIKE DOMAIN-CONTAINING PROTEIN"/>
    <property type="match status" value="1"/>
</dbReference>
<dbReference type="STRING" id="415747.SAMN03097708_01237"/>
<dbReference type="PANTHER" id="PTHR43685">
    <property type="entry name" value="GLYCOSYLTRANSFERASE"/>
    <property type="match status" value="1"/>
</dbReference>
<proteinExistence type="predicted"/>
<keyword evidence="2" id="KW-0808">Transferase</keyword>
<dbReference type="InterPro" id="IPR050834">
    <property type="entry name" value="Glycosyltransf_2"/>
</dbReference>
<reference evidence="2 3" key="1">
    <citation type="submission" date="2016-10" db="EMBL/GenBank/DDBJ databases">
        <authorList>
            <person name="de Groot N.N."/>
        </authorList>
    </citation>
    <scope>NUCLEOTIDE SEQUENCE [LARGE SCALE GENOMIC DNA]</scope>
    <source>
        <strain evidence="2 3">HLD2</strain>
    </source>
</reference>
<evidence type="ECO:0000313" key="3">
    <source>
        <dbReference type="Proteomes" id="UP000199648"/>
    </source>
</evidence>
<keyword evidence="3" id="KW-1185">Reference proteome</keyword>
<dbReference type="RefSeq" id="WP_175452464.1">
    <property type="nucleotide sequence ID" value="NZ_FMWD01000003.1"/>
</dbReference>
<dbReference type="InterPro" id="IPR001173">
    <property type="entry name" value="Glyco_trans_2-like"/>
</dbReference>
<accession>A0A1G5Q2W6</accession>
<dbReference type="CDD" id="cd00761">
    <property type="entry name" value="Glyco_tranf_GTA_type"/>
    <property type="match status" value="1"/>
</dbReference>
<dbReference type="GO" id="GO:0016740">
    <property type="term" value="F:transferase activity"/>
    <property type="evidence" value="ECO:0007669"/>
    <property type="project" value="UniProtKB-KW"/>
</dbReference>
<dbReference type="EMBL" id="FMWD01000003">
    <property type="protein sequence ID" value="SCZ55968.1"/>
    <property type="molecule type" value="Genomic_DNA"/>
</dbReference>
<dbReference type="Gene3D" id="3.90.550.10">
    <property type="entry name" value="Spore Coat Polysaccharide Biosynthesis Protein SpsA, Chain A"/>
    <property type="match status" value="1"/>
</dbReference>